<dbReference type="EMBL" id="AE008923">
    <property type="protein sequence ID" value="AAM36311.1"/>
    <property type="molecule type" value="Genomic_DNA"/>
</dbReference>
<evidence type="ECO:0000313" key="2">
    <source>
        <dbReference type="Proteomes" id="UP000000576"/>
    </source>
</evidence>
<reference evidence="1 2" key="1">
    <citation type="journal article" date="2002" name="Nature">
        <title>Comparison of the genomes of two Xanthomonas pathogens with differing host specificities.</title>
        <authorList>
            <person name="da Silva A.C."/>
            <person name="Ferro J.A."/>
            <person name="Reinach F.C."/>
            <person name="Farah C.S."/>
            <person name="Furlan L.R."/>
            <person name="Quaggio R.B."/>
            <person name="Monteiro-Vitorello C.B."/>
            <person name="Van Sluys M.A."/>
            <person name="Almeida N.F."/>
            <person name="Alves L.M."/>
            <person name="do Amaral A.M."/>
            <person name="Bertolini M.C."/>
            <person name="Camargo L.E."/>
            <person name="Camarotte G."/>
            <person name="Cannavan F."/>
            <person name="Cardozo J."/>
            <person name="Chambergo F."/>
            <person name="Ciapina L.P."/>
            <person name="Cicarelli R.M."/>
            <person name="Coutinho L.L."/>
            <person name="Cursino-Santos J.R."/>
            <person name="El-Dorry H."/>
            <person name="Faria J.B."/>
            <person name="Ferreira A.J."/>
            <person name="Ferreira R.C."/>
            <person name="Ferro M.I."/>
            <person name="Formighieri E.F."/>
            <person name="Franco M.C."/>
            <person name="Greggio C.C."/>
            <person name="Gruber A."/>
            <person name="Katsuyama A.M."/>
            <person name="Kishi L.T."/>
            <person name="Leite R.P."/>
            <person name="Lemos E.G."/>
            <person name="Lemos M.V."/>
            <person name="Locali E.C."/>
            <person name="Machado M.A."/>
            <person name="Madeira A.M."/>
            <person name="Martinez-Rossi N.M."/>
            <person name="Martins E.C."/>
            <person name="Meidanis J."/>
            <person name="Menck C.F."/>
            <person name="Miyaki C.Y."/>
            <person name="Moon D.H."/>
            <person name="Moreira L.M."/>
            <person name="Novo M.T."/>
            <person name="Okura V.K."/>
            <person name="Oliveira M.C."/>
            <person name="Oliveira V.R."/>
            <person name="Pereira H.A."/>
            <person name="Rossi A."/>
            <person name="Sena J.A."/>
            <person name="Silva C."/>
            <person name="de Souza R.F."/>
            <person name="Spinola L.A."/>
            <person name="Takita M.A."/>
            <person name="Tamura R.E."/>
            <person name="Teixeira E.C."/>
            <person name="Tezza R.I."/>
            <person name="Trindade dos Santos M."/>
            <person name="Truffi D."/>
            <person name="Tsai S.M."/>
            <person name="White F.F."/>
            <person name="Setubal J.C."/>
            <person name="Kitajima J.P."/>
        </authorList>
    </citation>
    <scope>NUCLEOTIDE SEQUENCE [LARGE SCALE GENOMIC DNA]</scope>
    <source>
        <strain evidence="1 2">306</strain>
    </source>
</reference>
<evidence type="ECO:0000313" key="1">
    <source>
        <dbReference type="EMBL" id="AAM36311.1"/>
    </source>
</evidence>
<protein>
    <submittedName>
        <fullName evidence="1">Uncharacterized protein</fullName>
    </submittedName>
</protein>
<sequence length="243" mass="25965">MFTHAARGGAAGIAVASGCWGAAKGGRPGGAVTVVHPCGARRRGWDCGRLRLLGRGKRWTAWRCSKRQFTRPARGGAAGTAVASGCWGAAKGGRLGGAVTVVHPCGARRRGWDCGRLRLLGRGKRWTAWRCSNGCSPLRRAAARLALRSPQAAEARQKVDGLEVQQTAIHSSGARRRGWHCGRLRLLGRGKRWTAWRCSNGCSPMRRAAARLGLRSPQAAGAPSSSQEAMCNIRITTKRNQVI</sequence>
<accession>A0AAI8ER62</accession>
<dbReference type="KEGG" id="xac:XAC1440"/>
<dbReference type="Proteomes" id="UP000000576">
    <property type="component" value="Chromosome"/>
</dbReference>
<gene>
    <name evidence="1" type="ordered locus">XAC1440</name>
</gene>
<dbReference type="PROSITE" id="PS51257">
    <property type="entry name" value="PROKAR_LIPOPROTEIN"/>
    <property type="match status" value="1"/>
</dbReference>
<name>A0AAI8ER62_XANAC</name>
<organism evidence="1 2">
    <name type="scientific">Xanthomonas axonopodis pv. citri (strain 306)</name>
    <dbReference type="NCBI Taxonomy" id="190486"/>
    <lineage>
        <taxon>Bacteria</taxon>
        <taxon>Pseudomonadati</taxon>
        <taxon>Pseudomonadota</taxon>
        <taxon>Gammaproteobacteria</taxon>
        <taxon>Lysobacterales</taxon>
        <taxon>Lysobacteraceae</taxon>
        <taxon>Xanthomonas</taxon>
    </lineage>
</organism>
<proteinExistence type="predicted"/>
<dbReference type="AlphaFoldDB" id="A0AAI8ER62"/>